<evidence type="ECO:0000313" key="1">
    <source>
        <dbReference type="EMBL" id="CAK0834867.1"/>
    </source>
</evidence>
<proteinExistence type="predicted"/>
<evidence type="ECO:0000313" key="2">
    <source>
        <dbReference type="Proteomes" id="UP001189429"/>
    </source>
</evidence>
<sequence>METSADRPRGAPHGPSADMDLIGLKVWVHPSMQMPFKLDPEVHLFKMEPSMLIVDLMDKLELLFEKLSKKSSQETGGPCHEMQINVLWNVKDHKKALNPNSKIGDHFESGDTFGVYGDILEALDKEFKTEDQKVPVTI</sequence>
<organism evidence="1 2">
    <name type="scientific">Prorocentrum cordatum</name>
    <dbReference type="NCBI Taxonomy" id="2364126"/>
    <lineage>
        <taxon>Eukaryota</taxon>
        <taxon>Sar</taxon>
        <taxon>Alveolata</taxon>
        <taxon>Dinophyceae</taxon>
        <taxon>Prorocentrales</taxon>
        <taxon>Prorocentraceae</taxon>
        <taxon>Prorocentrum</taxon>
    </lineage>
</organism>
<dbReference type="Proteomes" id="UP001189429">
    <property type="component" value="Unassembled WGS sequence"/>
</dbReference>
<protein>
    <submittedName>
        <fullName evidence="1">Uncharacterized protein</fullName>
    </submittedName>
</protein>
<keyword evidence="2" id="KW-1185">Reference proteome</keyword>
<gene>
    <name evidence="1" type="ORF">PCOR1329_LOCUS32146</name>
</gene>
<reference evidence="1" key="1">
    <citation type="submission" date="2023-10" db="EMBL/GenBank/DDBJ databases">
        <authorList>
            <person name="Chen Y."/>
            <person name="Shah S."/>
            <person name="Dougan E. K."/>
            <person name="Thang M."/>
            <person name="Chan C."/>
        </authorList>
    </citation>
    <scope>NUCLEOTIDE SEQUENCE [LARGE SCALE GENOMIC DNA]</scope>
</reference>
<name>A0ABN9SSC9_9DINO</name>
<comment type="caution">
    <text evidence="1">The sequence shown here is derived from an EMBL/GenBank/DDBJ whole genome shotgun (WGS) entry which is preliminary data.</text>
</comment>
<accession>A0ABN9SSC9</accession>
<dbReference type="EMBL" id="CAUYUJ010012914">
    <property type="protein sequence ID" value="CAK0834867.1"/>
    <property type="molecule type" value="Genomic_DNA"/>
</dbReference>